<dbReference type="Pfam" id="PF00990">
    <property type="entry name" value="GGDEF"/>
    <property type="match status" value="1"/>
</dbReference>
<dbReference type="Pfam" id="PF17157">
    <property type="entry name" value="GAPES4"/>
    <property type="match status" value="1"/>
</dbReference>
<dbReference type="Pfam" id="PF00563">
    <property type="entry name" value="EAL"/>
    <property type="match status" value="1"/>
</dbReference>
<dbReference type="InterPro" id="IPR050706">
    <property type="entry name" value="Cyclic-di-GMP_PDE-like"/>
</dbReference>
<keyword evidence="1" id="KW-0812">Transmembrane</keyword>
<dbReference type="EMBL" id="LN681231">
    <property type="protein sequence ID" value="CEK28947.1"/>
    <property type="molecule type" value="Genomic_DNA"/>
</dbReference>
<gene>
    <name evidence="5" type="primary">yhdA</name>
    <name evidence="4" type="ORF">CSF007_16125</name>
    <name evidence="5" type="ORF">NCTC10476_02497</name>
</gene>
<dbReference type="RefSeq" id="WP_004719360.1">
    <property type="nucleotide sequence ID" value="NZ_CCYO01000012.1"/>
</dbReference>
<dbReference type="InterPro" id="IPR029787">
    <property type="entry name" value="Nucleotide_cyclase"/>
</dbReference>
<dbReference type="SUPFAM" id="SSF55073">
    <property type="entry name" value="Nucleotide cyclase"/>
    <property type="match status" value="1"/>
</dbReference>
<dbReference type="InterPro" id="IPR043128">
    <property type="entry name" value="Rev_trsase/Diguanyl_cyclase"/>
</dbReference>
<feature type="transmembrane region" description="Helical" evidence="1">
    <location>
        <begin position="134"/>
        <end position="158"/>
    </location>
</feature>
<dbReference type="Gene3D" id="3.20.20.450">
    <property type="entry name" value="EAL domain"/>
    <property type="match status" value="1"/>
</dbReference>
<organism evidence="4">
    <name type="scientific">Yersinia ruckeri</name>
    <dbReference type="NCBI Taxonomy" id="29486"/>
    <lineage>
        <taxon>Bacteria</taxon>
        <taxon>Pseudomonadati</taxon>
        <taxon>Pseudomonadota</taxon>
        <taxon>Gammaproteobacteria</taxon>
        <taxon>Enterobacterales</taxon>
        <taxon>Yersiniaceae</taxon>
        <taxon>Yersinia</taxon>
    </lineage>
</organism>
<dbReference type="InterPro" id="IPR035919">
    <property type="entry name" value="EAL_sf"/>
</dbReference>
<dbReference type="SUPFAM" id="SSF141868">
    <property type="entry name" value="EAL domain-like"/>
    <property type="match status" value="1"/>
</dbReference>
<dbReference type="InterPro" id="IPR033423">
    <property type="entry name" value="GAPES4"/>
</dbReference>
<dbReference type="InterPro" id="IPR001633">
    <property type="entry name" value="EAL_dom"/>
</dbReference>
<proteinExistence type="predicted"/>
<dbReference type="NCBIfam" id="NF008281">
    <property type="entry name" value="PRK11059.1"/>
    <property type="match status" value="1"/>
</dbReference>
<dbReference type="AlphaFoldDB" id="A0A0A8VGM0"/>
<dbReference type="PANTHER" id="PTHR33121">
    <property type="entry name" value="CYCLIC DI-GMP PHOSPHODIESTERASE PDEF"/>
    <property type="match status" value="1"/>
</dbReference>
<dbReference type="InterPro" id="IPR000160">
    <property type="entry name" value="GGDEF_dom"/>
</dbReference>
<evidence type="ECO:0000259" key="2">
    <source>
        <dbReference type="PROSITE" id="PS50883"/>
    </source>
</evidence>
<dbReference type="SMART" id="SM00052">
    <property type="entry name" value="EAL"/>
    <property type="match status" value="1"/>
</dbReference>
<name>A0A0A8VGM0_YERRU</name>
<evidence type="ECO:0000313" key="4">
    <source>
        <dbReference type="EMBL" id="CEK28947.1"/>
    </source>
</evidence>
<reference evidence="5 6" key="2">
    <citation type="submission" date="2018-06" db="EMBL/GenBank/DDBJ databases">
        <authorList>
            <consortium name="Pathogen Informatics"/>
            <person name="Doyle S."/>
        </authorList>
    </citation>
    <scope>NUCLEOTIDE SEQUENCE [LARGE SCALE GENOMIC DNA]</scope>
    <source>
        <strain evidence="5 6">NCTC10476</strain>
    </source>
</reference>
<evidence type="ECO:0000313" key="5">
    <source>
        <dbReference type="EMBL" id="SUQ01150.1"/>
    </source>
</evidence>
<feature type="domain" description="GGDEF" evidence="3">
    <location>
        <begin position="251"/>
        <end position="384"/>
    </location>
</feature>
<dbReference type="STRING" id="29486.UGYR_08280"/>
<dbReference type="PROSITE" id="PS50883">
    <property type="entry name" value="EAL"/>
    <property type="match status" value="1"/>
</dbReference>
<sequence length="638" mass="72647">MRFTTKLSAFMALLVVLAMCLMLLGSTFSFFYLCQKKMEHRLQTIVTAYDQSLLTEPPEVPRAWLPLMMRAIGVIEISVENAHHQFYHLALPPTYTSWDNNSSYRELSIPLLQQPGGVMRLTYIDPLTSYTRSMYAAVILSLAVGVIAIIMFLSFRWLREQTAGEEQLEQRARRILQGERENVMRSENHEWPPYASHALDHLLIDLAEMREERSQLDTLIRSYAAQDAKTGLNNALFFDNQLTTQLEEPGAHGVVMMVRLPDFDALNEQYGETQVQELMHSMVNLLSTFVDRYLSALLAHYTNSDFAILLPHKTLKEADVMAAQLVHLAGAMPVLPIIDRDALLNIGIVAYRHGQTAEQIMDNAGQATKNAALYGGNSWYVYDHQVPEKGRGSVKWRTLLEQTLVNGGPRLYQKPVITCDGKIHHREIISRIFDGEQELIAAEFTPLVRLLGLSERYDRQKISRIIPLLALWPNETLAFSVSVDSLLQRPFQRWLRDTILQCRKSYRQRIIFELAEADVCHHIDRLRPVIRLLLGLGCRLMVSQAGLTVVSTTYIKTLRVEMIKLHPGLVRGIDTRFENQLFVKSLTGACAGTNVKVFAAEVVTREEWETLRQKGVYGGQGHFFAAPTFLNLEQKKYS</sequence>
<reference evidence="4" key="1">
    <citation type="journal article" date="2015" name="Genome Announc.">
        <title>Complete Genome Sequence of Yersinia ruckeri Strain CSF007-82, Etiologic Agent of Red Mouth Disease in Salmonid Fish.</title>
        <authorList>
            <person name="Nelson M.C."/>
            <person name="LaPatra S.E."/>
            <person name="Welch T.J."/>
            <person name="Graf J."/>
        </authorList>
    </citation>
    <scope>NUCLEOTIDE SEQUENCE</scope>
    <source>
        <strain evidence="4">CSF007-82</strain>
    </source>
</reference>
<evidence type="ECO:0000259" key="3">
    <source>
        <dbReference type="PROSITE" id="PS50887"/>
    </source>
</evidence>
<evidence type="ECO:0000313" key="6">
    <source>
        <dbReference type="Proteomes" id="UP000255169"/>
    </source>
</evidence>
<evidence type="ECO:0000256" key="1">
    <source>
        <dbReference type="SAM" id="Phobius"/>
    </source>
</evidence>
<keyword evidence="6" id="KW-1185">Reference proteome</keyword>
<feature type="domain" description="EAL" evidence="2">
    <location>
        <begin position="393"/>
        <end position="638"/>
    </location>
</feature>
<dbReference type="GeneID" id="66880818"/>
<protein>
    <submittedName>
        <fullName evidence="4">RNase E specificity factor CsrD</fullName>
    </submittedName>
    <submittedName>
        <fullName evidence="5">Regulatory protein CsrD</fullName>
    </submittedName>
</protein>
<dbReference type="SMART" id="SM00267">
    <property type="entry name" value="GGDEF"/>
    <property type="match status" value="1"/>
</dbReference>
<keyword evidence="1" id="KW-1133">Transmembrane helix</keyword>
<feature type="transmembrane region" description="Helical" evidence="1">
    <location>
        <begin position="12"/>
        <end position="33"/>
    </location>
</feature>
<dbReference type="OrthoDB" id="5894408at2"/>
<keyword evidence="1" id="KW-0472">Membrane</keyword>
<dbReference type="PROSITE" id="PS50887">
    <property type="entry name" value="GGDEF"/>
    <property type="match status" value="1"/>
</dbReference>
<dbReference type="Proteomes" id="UP000255169">
    <property type="component" value="Unassembled WGS sequence"/>
</dbReference>
<dbReference type="CDD" id="cd01948">
    <property type="entry name" value="EAL"/>
    <property type="match status" value="1"/>
</dbReference>
<dbReference type="EMBL" id="UHJG01000001">
    <property type="protein sequence ID" value="SUQ01150.1"/>
    <property type="molecule type" value="Genomic_DNA"/>
</dbReference>
<dbReference type="PANTHER" id="PTHR33121:SF32">
    <property type="entry name" value="RNASE E SPECIFICITY FACTOR CSRD"/>
    <property type="match status" value="1"/>
</dbReference>
<dbReference type="GO" id="GO:0071111">
    <property type="term" value="F:cyclic-guanylate-specific phosphodiesterase activity"/>
    <property type="evidence" value="ECO:0007669"/>
    <property type="project" value="InterPro"/>
</dbReference>
<accession>A0A0A8VGM0</accession>
<dbReference type="Gene3D" id="3.30.70.270">
    <property type="match status" value="1"/>
</dbReference>